<dbReference type="Pfam" id="PF06961">
    <property type="entry name" value="DUF1294"/>
    <property type="match status" value="1"/>
</dbReference>
<accession>A0A074M7N9</accession>
<dbReference type="EMBL" id="JMIW01000007">
    <property type="protein sequence ID" value="KEO88735.1"/>
    <property type="molecule type" value="Genomic_DNA"/>
</dbReference>
<organism evidence="2 3">
    <name type="scientific">Erythrobacter longus</name>
    <dbReference type="NCBI Taxonomy" id="1044"/>
    <lineage>
        <taxon>Bacteria</taxon>
        <taxon>Pseudomonadati</taxon>
        <taxon>Pseudomonadota</taxon>
        <taxon>Alphaproteobacteria</taxon>
        <taxon>Sphingomonadales</taxon>
        <taxon>Erythrobacteraceae</taxon>
        <taxon>Erythrobacter/Porphyrobacter group</taxon>
        <taxon>Erythrobacter</taxon>
    </lineage>
</organism>
<proteinExistence type="predicted"/>
<dbReference type="Proteomes" id="UP000027647">
    <property type="component" value="Unassembled WGS sequence"/>
</dbReference>
<sequence>MNPLADILTPANIITALIVMNFSSFAAFGIDKALAEKRARRISEAALLNLAFFGGIGGAYAGREVFRHKTRKASFSNQLHMVAAVQLCALVFALIAFW</sequence>
<keyword evidence="1" id="KW-0472">Membrane</keyword>
<protein>
    <recommendedName>
        <fullName evidence="4">Cold-shock protein</fullName>
    </recommendedName>
</protein>
<name>A0A074M7N9_ERYLO</name>
<keyword evidence="1" id="KW-0812">Transmembrane</keyword>
<evidence type="ECO:0000313" key="3">
    <source>
        <dbReference type="Proteomes" id="UP000027647"/>
    </source>
</evidence>
<feature type="transmembrane region" description="Helical" evidence="1">
    <location>
        <begin position="81"/>
        <end position="97"/>
    </location>
</feature>
<evidence type="ECO:0000256" key="1">
    <source>
        <dbReference type="SAM" id="Phobius"/>
    </source>
</evidence>
<gene>
    <name evidence="2" type="ORF">EH31_14945</name>
</gene>
<reference evidence="2 3" key="1">
    <citation type="submission" date="2014-04" db="EMBL/GenBank/DDBJ databases">
        <title>A comprehensive comparison of genomes of Erythrobacter spp. strains.</title>
        <authorList>
            <person name="Zheng Q."/>
        </authorList>
    </citation>
    <scope>NUCLEOTIDE SEQUENCE [LARGE SCALE GENOMIC DNA]</scope>
    <source>
        <strain evidence="2 3">DSM 6997</strain>
    </source>
</reference>
<dbReference type="RefSeq" id="WP_051699296.1">
    <property type="nucleotide sequence ID" value="NZ_JMIW01000007.1"/>
</dbReference>
<dbReference type="AlphaFoldDB" id="A0A074M7N9"/>
<feature type="transmembrane region" description="Helical" evidence="1">
    <location>
        <begin position="12"/>
        <end position="30"/>
    </location>
</feature>
<evidence type="ECO:0008006" key="4">
    <source>
        <dbReference type="Google" id="ProtNLM"/>
    </source>
</evidence>
<dbReference type="InterPro" id="IPR010718">
    <property type="entry name" value="DUF1294"/>
</dbReference>
<feature type="transmembrane region" description="Helical" evidence="1">
    <location>
        <begin position="42"/>
        <end position="61"/>
    </location>
</feature>
<keyword evidence="1" id="KW-1133">Transmembrane helix</keyword>
<evidence type="ECO:0000313" key="2">
    <source>
        <dbReference type="EMBL" id="KEO88735.1"/>
    </source>
</evidence>
<keyword evidence="3" id="KW-1185">Reference proteome</keyword>
<comment type="caution">
    <text evidence="2">The sequence shown here is derived from an EMBL/GenBank/DDBJ whole genome shotgun (WGS) entry which is preliminary data.</text>
</comment>
<dbReference type="OrthoDB" id="72963at2"/>
<dbReference type="eggNOG" id="COG3326">
    <property type="taxonomic scope" value="Bacteria"/>
</dbReference>